<evidence type="ECO:0000256" key="1">
    <source>
        <dbReference type="PIRSR" id="PIRSR038896-50"/>
    </source>
</evidence>
<dbReference type="GO" id="GO:0070292">
    <property type="term" value="P:N-acylphosphatidylethanolamine metabolic process"/>
    <property type="evidence" value="ECO:0007669"/>
    <property type="project" value="TreeGrafter"/>
</dbReference>
<dbReference type="Proteomes" id="UP001388673">
    <property type="component" value="Unassembled WGS sequence"/>
</dbReference>
<comment type="caution">
    <text evidence="3">The sequence shown here is derived from an EMBL/GenBank/DDBJ whole genome shotgun (WGS) entry which is preliminary data.</text>
</comment>
<dbReference type="PIRSF" id="PIRSF038896">
    <property type="entry name" value="NAPE-PLD"/>
    <property type="match status" value="1"/>
</dbReference>
<dbReference type="RefSeq" id="XP_066800758.1">
    <property type="nucleotide sequence ID" value="XM_066948985.1"/>
</dbReference>
<feature type="binding site" evidence="1">
    <location>
        <position position="147"/>
    </location>
    <ligand>
        <name>an N-acyl-1,2-diacyl-sn-glycero-3-phosphoethanolamine</name>
        <dbReference type="ChEBI" id="CHEBI:62537"/>
    </ligand>
</feature>
<dbReference type="InterPro" id="IPR036866">
    <property type="entry name" value="RibonucZ/Hydroxyglut_hydro"/>
</dbReference>
<protein>
    <recommendedName>
        <fullName evidence="2">Metallo-beta-lactamase domain-containing protein</fullName>
    </recommendedName>
</protein>
<reference evidence="3 4" key="1">
    <citation type="journal article" date="2024" name="bioRxiv">
        <title>Comparative genomics of Cryptococcus and Kwoniella reveals pathogenesis evolution and contrasting karyotype dynamics via intercentromeric recombination or chromosome fusion.</title>
        <authorList>
            <person name="Coelho M.A."/>
            <person name="David-Palma M."/>
            <person name="Shea T."/>
            <person name="Bowers K."/>
            <person name="McGinley-Smith S."/>
            <person name="Mohammad A.W."/>
            <person name="Gnirke A."/>
            <person name="Yurkov A.M."/>
            <person name="Nowrousian M."/>
            <person name="Sun S."/>
            <person name="Cuomo C.A."/>
            <person name="Heitman J."/>
        </authorList>
    </citation>
    <scope>NUCLEOTIDE SEQUENCE [LARGE SCALE GENOMIC DNA]</scope>
    <source>
        <strain evidence="3 4">CBS 13917</strain>
    </source>
</reference>
<dbReference type="GO" id="GO:0005737">
    <property type="term" value="C:cytoplasm"/>
    <property type="evidence" value="ECO:0007669"/>
    <property type="project" value="TreeGrafter"/>
</dbReference>
<sequence>MSAKVSVIPETVERVKGDHWKNANGTAFVNPWLSFKPISAKDLASGMRKDDPILKKAKQVIPHVIPTFGQDLSPAQIRSTWLGHACVLIEMPTIGEKSSRGVRVLFDPVLGEGMAFLGLGPKRESTSPCNIKDIPQIDAIAISHNHYDHLDLPTLTELFAVQKSQYGAEPLLFLPLNNWRTVSGLGVARERVIEMDWWEERTIVVEGVGSTKIICTPAQHASARTPFDKDKSLWSSWALKDEAGASVWFGGDTGYCTMHIDSHSLDDLPKGGVCPAFKEIGERLGPFTLGLIPIGAYDPRIAMSPLHAAPIDSVRMYTDTKCQNAVAIHWGTFRMTPEDFDEPPRFLEDAKKKVGLQDESFQVCAIGESRGFSV</sequence>
<dbReference type="GO" id="GO:0070291">
    <property type="term" value="P:N-acylethanolamine metabolic process"/>
    <property type="evidence" value="ECO:0007669"/>
    <property type="project" value="TreeGrafter"/>
</dbReference>
<evidence type="ECO:0000313" key="4">
    <source>
        <dbReference type="Proteomes" id="UP001388673"/>
    </source>
</evidence>
<dbReference type="GO" id="GO:0008270">
    <property type="term" value="F:zinc ion binding"/>
    <property type="evidence" value="ECO:0007669"/>
    <property type="project" value="InterPro"/>
</dbReference>
<dbReference type="GO" id="GO:0070290">
    <property type="term" value="F:N-acylphosphatidylethanolamine-specific phospholipase D activity"/>
    <property type="evidence" value="ECO:0007669"/>
    <property type="project" value="InterPro"/>
</dbReference>
<feature type="binding site" evidence="1">
    <location>
        <position position="307"/>
    </location>
    <ligand>
        <name>an N-acyl-1,2-diacyl-sn-glycero-3-phosphoethanolamine</name>
        <dbReference type="ChEBI" id="CHEBI:62537"/>
    </ligand>
</feature>
<dbReference type="GeneID" id="92183154"/>
<dbReference type="PANTHER" id="PTHR15032">
    <property type="entry name" value="N-ACYL-PHOSPHATIDYLETHANOLAMINE-HYDROLYZING PHOSPHOLIPASE D"/>
    <property type="match status" value="1"/>
</dbReference>
<dbReference type="AlphaFoldDB" id="A0AAW0YVR1"/>
<keyword evidence="4" id="KW-1185">Reference proteome</keyword>
<name>A0AAW0YVR1_9TREE</name>
<dbReference type="PANTHER" id="PTHR15032:SF4">
    <property type="entry name" value="N-ACYL-PHOSPHATIDYLETHANOLAMINE-HYDROLYZING PHOSPHOLIPASE D"/>
    <property type="match status" value="1"/>
</dbReference>
<evidence type="ECO:0000259" key="2">
    <source>
        <dbReference type="Pfam" id="PF12706"/>
    </source>
</evidence>
<dbReference type="Pfam" id="PF12706">
    <property type="entry name" value="Lactamase_B_2"/>
    <property type="match status" value="1"/>
</dbReference>
<organism evidence="3 4">
    <name type="scientific">Kwoniella newhampshirensis</name>
    <dbReference type="NCBI Taxonomy" id="1651941"/>
    <lineage>
        <taxon>Eukaryota</taxon>
        <taxon>Fungi</taxon>
        <taxon>Dikarya</taxon>
        <taxon>Basidiomycota</taxon>
        <taxon>Agaricomycotina</taxon>
        <taxon>Tremellomycetes</taxon>
        <taxon>Tremellales</taxon>
        <taxon>Cryptococcaceae</taxon>
        <taxon>Kwoniella</taxon>
    </lineage>
</organism>
<feature type="domain" description="Metallo-beta-lactamase" evidence="2">
    <location>
        <begin position="103"/>
        <end position="330"/>
    </location>
</feature>
<proteinExistence type="predicted"/>
<dbReference type="KEGG" id="kne:92183154"/>
<dbReference type="SUPFAM" id="SSF56281">
    <property type="entry name" value="Metallo-hydrolase/oxidoreductase"/>
    <property type="match status" value="1"/>
</dbReference>
<gene>
    <name evidence="3" type="ORF">IAR55_005896</name>
</gene>
<accession>A0AAW0YVR1</accession>
<dbReference type="InterPro" id="IPR024884">
    <property type="entry name" value="NAPE-PLD"/>
</dbReference>
<evidence type="ECO:0000313" key="3">
    <source>
        <dbReference type="EMBL" id="KAK8846808.1"/>
    </source>
</evidence>
<dbReference type="EMBL" id="JBCAWK010000011">
    <property type="protein sequence ID" value="KAK8846808.1"/>
    <property type="molecule type" value="Genomic_DNA"/>
</dbReference>
<dbReference type="Gene3D" id="3.60.15.10">
    <property type="entry name" value="Ribonuclease Z/Hydroxyacylglutathione hydrolase-like"/>
    <property type="match status" value="1"/>
</dbReference>
<dbReference type="InterPro" id="IPR001279">
    <property type="entry name" value="Metallo-B-lactamas"/>
</dbReference>